<dbReference type="InterPro" id="IPR039420">
    <property type="entry name" value="WalR-like"/>
</dbReference>
<evidence type="ECO:0000256" key="6">
    <source>
        <dbReference type="ARBA" id="ARBA00023015"/>
    </source>
</evidence>
<keyword evidence="8" id="KW-0804">Transcription</keyword>
<evidence type="ECO:0000256" key="1">
    <source>
        <dbReference type="ARBA" id="ARBA00004496"/>
    </source>
</evidence>
<dbReference type="Pfam" id="PF00486">
    <property type="entry name" value="Trans_reg_C"/>
    <property type="match status" value="1"/>
</dbReference>
<dbReference type="SMART" id="SM00862">
    <property type="entry name" value="Trans_reg_C"/>
    <property type="match status" value="1"/>
</dbReference>
<dbReference type="CDD" id="cd18159">
    <property type="entry name" value="REC_OmpR_NsrR-like"/>
    <property type="match status" value="1"/>
</dbReference>
<gene>
    <name evidence="15" type="ORF">HHH54_00030</name>
</gene>
<evidence type="ECO:0000256" key="9">
    <source>
        <dbReference type="ARBA" id="ARBA00040701"/>
    </source>
</evidence>
<evidence type="ECO:0000256" key="7">
    <source>
        <dbReference type="ARBA" id="ARBA00023125"/>
    </source>
</evidence>
<evidence type="ECO:0000256" key="12">
    <source>
        <dbReference type="PROSITE-ProRule" id="PRU01091"/>
    </source>
</evidence>
<comment type="subcellular location">
    <subcellularLocation>
        <location evidence="1">Cytoplasm</location>
    </subcellularLocation>
</comment>
<dbReference type="CDD" id="cd00383">
    <property type="entry name" value="trans_reg_C"/>
    <property type="match status" value="1"/>
</dbReference>
<dbReference type="Proteomes" id="UP000751852">
    <property type="component" value="Unassembled WGS sequence"/>
</dbReference>
<keyword evidence="5" id="KW-0902">Two-component regulatory system</keyword>
<dbReference type="SUPFAM" id="SSF52172">
    <property type="entry name" value="CheY-like"/>
    <property type="match status" value="1"/>
</dbReference>
<dbReference type="Gene3D" id="3.40.50.2300">
    <property type="match status" value="1"/>
</dbReference>
<keyword evidence="7 12" id="KW-0238">DNA-binding</keyword>
<dbReference type="PANTHER" id="PTHR48111:SF27">
    <property type="entry name" value="SENSORY TRANSDUCTION PROTEIN BCER"/>
    <property type="match status" value="1"/>
</dbReference>
<comment type="caution">
    <text evidence="15">The sequence shown here is derived from an EMBL/GenBank/DDBJ whole genome shotgun (WGS) entry which is preliminary data.</text>
</comment>
<organism evidence="15 16">
    <name type="scientific">Staphylococcus canis</name>
    <dbReference type="NCBI Taxonomy" id="2724942"/>
    <lineage>
        <taxon>Bacteria</taxon>
        <taxon>Bacillati</taxon>
        <taxon>Bacillota</taxon>
        <taxon>Bacilli</taxon>
        <taxon>Bacillales</taxon>
        <taxon>Staphylococcaceae</taxon>
        <taxon>Staphylococcus</taxon>
    </lineage>
</organism>
<accession>A0ABS0T5F6</accession>
<feature type="domain" description="Response regulatory" evidence="13">
    <location>
        <begin position="2"/>
        <end position="115"/>
    </location>
</feature>
<keyword evidence="16" id="KW-1185">Reference proteome</keyword>
<feature type="DNA-binding region" description="OmpR/PhoB-type" evidence="12">
    <location>
        <begin position="126"/>
        <end position="224"/>
    </location>
</feature>
<dbReference type="InterPro" id="IPR036388">
    <property type="entry name" value="WH-like_DNA-bd_sf"/>
</dbReference>
<evidence type="ECO:0000259" key="13">
    <source>
        <dbReference type="PROSITE" id="PS50110"/>
    </source>
</evidence>
<feature type="domain" description="OmpR/PhoB-type" evidence="14">
    <location>
        <begin position="126"/>
        <end position="224"/>
    </location>
</feature>
<feature type="modified residue" description="4-aspartylphosphate" evidence="11">
    <location>
        <position position="51"/>
    </location>
</feature>
<evidence type="ECO:0000313" key="16">
    <source>
        <dbReference type="Proteomes" id="UP000751852"/>
    </source>
</evidence>
<reference evidence="15 16" key="1">
    <citation type="submission" date="2020-04" db="EMBL/GenBank/DDBJ databases">
        <title>Staphylococcus species from domestic dog.</title>
        <authorList>
            <person name="Paterson G.K."/>
        </authorList>
    </citation>
    <scope>NUCLEOTIDE SEQUENCE [LARGE SCALE GENOMIC DNA]</scope>
    <source>
        <strain evidence="15 16">H16/1A</strain>
    </source>
</reference>
<proteinExistence type="predicted"/>
<dbReference type="Pfam" id="PF00072">
    <property type="entry name" value="Response_reg"/>
    <property type="match status" value="1"/>
</dbReference>
<dbReference type="InterPro" id="IPR001789">
    <property type="entry name" value="Sig_transdc_resp-reg_receiver"/>
</dbReference>
<evidence type="ECO:0000256" key="4">
    <source>
        <dbReference type="ARBA" id="ARBA00022553"/>
    </source>
</evidence>
<dbReference type="SMART" id="SM00448">
    <property type="entry name" value="REC"/>
    <property type="match status" value="1"/>
</dbReference>
<dbReference type="Gene3D" id="1.10.10.10">
    <property type="entry name" value="Winged helix-like DNA-binding domain superfamily/Winged helix DNA-binding domain"/>
    <property type="match status" value="1"/>
</dbReference>
<evidence type="ECO:0000256" key="3">
    <source>
        <dbReference type="ARBA" id="ARBA00022491"/>
    </source>
</evidence>
<dbReference type="PROSITE" id="PS50110">
    <property type="entry name" value="RESPONSE_REGULATORY"/>
    <property type="match status" value="1"/>
</dbReference>
<sequence length="224" mass="26111">MDILLVEDDQSLRQEITETLSKWDINVTGVEDFSRVLELFNQLDPDIVLMDITLPKYDGFYWTRLIRQNSNVPIVFLSSRDNPMDQVMSMELGADDYIEKPFNMSILVAKLQAIYRRVYQYTSQETRMMVWRGATVNLTKDCISNEEGTVYLTKTEMQILEVLLKNRNQIVSRNTLMSTLWDNEAFVNDNTLTVNVNRLRKKLQELLIIDAIETKVGRGYIAHD</sequence>
<dbReference type="InterPro" id="IPR001867">
    <property type="entry name" value="OmpR/PhoB-type_DNA-bd"/>
</dbReference>
<evidence type="ECO:0000256" key="10">
    <source>
        <dbReference type="ARBA" id="ARBA00042986"/>
    </source>
</evidence>
<dbReference type="SUPFAM" id="SSF46894">
    <property type="entry name" value="C-terminal effector domain of the bipartite response regulators"/>
    <property type="match status" value="1"/>
</dbReference>
<keyword evidence="3" id="KW-0678">Repressor</keyword>
<evidence type="ECO:0000313" key="15">
    <source>
        <dbReference type="EMBL" id="MBI5973980.1"/>
    </source>
</evidence>
<dbReference type="InterPro" id="IPR016032">
    <property type="entry name" value="Sig_transdc_resp-reg_C-effctor"/>
</dbReference>
<keyword evidence="2" id="KW-0963">Cytoplasm</keyword>
<dbReference type="EMBL" id="JABANU010000001">
    <property type="protein sequence ID" value="MBI5973980.1"/>
    <property type="molecule type" value="Genomic_DNA"/>
</dbReference>
<dbReference type="PANTHER" id="PTHR48111">
    <property type="entry name" value="REGULATOR OF RPOS"/>
    <property type="match status" value="1"/>
</dbReference>
<evidence type="ECO:0000256" key="11">
    <source>
        <dbReference type="PROSITE-ProRule" id="PRU00169"/>
    </source>
</evidence>
<dbReference type="InterPro" id="IPR011006">
    <property type="entry name" value="CheY-like_superfamily"/>
</dbReference>
<dbReference type="PROSITE" id="PS51755">
    <property type="entry name" value="OMPR_PHOB"/>
    <property type="match status" value="1"/>
</dbReference>
<evidence type="ECO:0000256" key="2">
    <source>
        <dbReference type="ARBA" id="ARBA00022490"/>
    </source>
</evidence>
<keyword evidence="4 11" id="KW-0597">Phosphoprotein</keyword>
<keyword evidence="6" id="KW-0805">Transcription regulation</keyword>
<evidence type="ECO:0000256" key="5">
    <source>
        <dbReference type="ARBA" id="ARBA00023012"/>
    </source>
</evidence>
<evidence type="ECO:0000259" key="14">
    <source>
        <dbReference type="PROSITE" id="PS51755"/>
    </source>
</evidence>
<evidence type="ECO:0000256" key="8">
    <source>
        <dbReference type="ARBA" id="ARBA00023163"/>
    </source>
</evidence>
<name>A0ABS0T5F6_9STAP</name>
<dbReference type="RefSeq" id="WP_198616775.1">
    <property type="nucleotide sequence ID" value="NZ_JABANU010000001.1"/>
</dbReference>
<protein>
    <recommendedName>
        <fullName evidence="9">Response regulator protein GraR</fullName>
    </recommendedName>
    <alternativeName>
        <fullName evidence="10">Glycopeptide resistance-associated protein R</fullName>
    </alternativeName>
</protein>